<evidence type="ECO:0000256" key="7">
    <source>
        <dbReference type="SAM" id="MobiDB-lite"/>
    </source>
</evidence>
<dbReference type="RefSeq" id="XP_013316407.1">
    <property type="nucleotide sequence ID" value="XM_013460953.1"/>
</dbReference>
<feature type="compositionally biased region" description="Polar residues" evidence="7">
    <location>
        <begin position="115"/>
        <end position="126"/>
    </location>
</feature>
<keyword evidence="6" id="KW-0539">Nucleus</keyword>
<dbReference type="AlphaFoldDB" id="A0A0D2EK52"/>
<dbReference type="OrthoDB" id="2943660at2759"/>
<evidence type="ECO:0000256" key="5">
    <source>
        <dbReference type="ARBA" id="ARBA00023163"/>
    </source>
</evidence>
<protein>
    <recommendedName>
        <fullName evidence="8">Zn(2)-C6 fungal-type domain-containing protein</fullName>
    </recommendedName>
</protein>
<keyword evidence="3" id="KW-0805">Transcription regulation</keyword>
<evidence type="ECO:0000256" key="2">
    <source>
        <dbReference type="ARBA" id="ARBA00022723"/>
    </source>
</evidence>
<keyword evidence="10" id="KW-1185">Reference proteome</keyword>
<feature type="region of interest" description="Disordered" evidence="7">
    <location>
        <begin position="111"/>
        <end position="153"/>
    </location>
</feature>
<dbReference type="CDD" id="cd12148">
    <property type="entry name" value="fungal_TF_MHR"/>
    <property type="match status" value="1"/>
</dbReference>
<proteinExistence type="predicted"/>
<dbReference type="GO" id="GO:0000981">
    <property type="term" value="F:DNA-binding transcription factor activity, RNA polymerase II-specific"/>
    <property type="evidence" value="ECO:0007669"/>
    <property type="project" value="InterPro"/>
</dbReference>
<dbReference type="PROSITE" id="PS50048">
    <property type="entry name" value="ZN2_CY6_FUNGAL_2"/>
    <property type="match status" value="1"/>
</dbReference>
<sequence length="687" mass="76609">MSDSTPPPIRVKQACEPCRRKKTKCPGERPACSFCSRLNQPCTYLSSNGPPVARVEKAPRNPRARVSDLMKPSRPVVEVFDSQEGRHPADRVERLEARVDQIMEAVNTLVERQSAEASSRTEQFPSTPGGRSPPYGGAHGHGSRTADFDATSRPYPPSEVLQSLVTLYVEKISDQPLPLFDVSTLRSQAEDFSGALLDSFLALTVRFSHNQFFEGVQSKAVEFYKSSARDVLFRRAAEPTVTLGVLQALCLLGMAEIYDGKMVRAWMASGVAARVVICSTLAMSEGGRTSTRKSDLSRCCWSLFILDRIHGSSLRTLPAISDEGILPDMPSYASSGETISFPHTAMDSNDGRFQAEKDVGINSYALQLLTIWGRLMGYLKSIKQGNREYAWVANSGYAQIKARMSEFETIFPEVHRFTNAKFHERASIDLSKNRSYWAPWIFTQCIYHTIHCTLNHPFLHVARIHGEQRLRSPSFLQQAIDQTILHSTWVVQLLNICEERDFRIHDPFIAHLASMIATAQFFLRFSKDEALGLRATRDFETLQYFVERMGAEYPHLLHTKAKLSKLAQLAAPYNNTARPVHPPKVETAMLWDLLDYAVSSSPTVSSDGGPADDVELSVNTQFLLPMDQTTPHSAAGAAPLPSRNGPESFSPNFWDDSAFAFDMADFSNLPEMSTILMPKDAWVNGLL</sequence>
<dbReference type="PANTHER" id="PTHR47338">
    <property type="entry name" value="ZN(II)2CYS6 TRANSCRIPTION FACTOR (EUROFUNG)-RELATED"/>
    <property type="match status" value="1"/>
</dbReference>
<accession>A0A0D2EK52</accession>
<keyword evidence="2" id="KW-0479">Metal-binding</keyword>
<dbReference type="Gene3D" id="4.10.240.10">
    <property type="entry name" value="Zn(2)-C6 fungal-type DNA-binding domain"/>
    <property type="match status" value="1"/>
</dbReference>
<dbReference type="InterPro" id="IPR001138">
    <property type="entry name" value="Zn2Cys6_DnaBD"/>
</dbReference>
<dbReference type="SUPFAM" id="SSF57701">
    <property type="entry name" value="Zn2/Cys6 DNA-binding domain"/>
    <property type="match status" value="1"/>
</dbReference>
<evidence type="ECO:0000313" key="10">
    <source>
        <dbReference type="Proteomes" id="UP000054342"/>
    </source>
</evidence>
<dbReference type="GO" id="GO:0003677">
    <property type="term" value="F:DNA binding"/>
    <property type="evidence" value="ECO:0007669"/>
    <property type="project" value="UniProtKB-KW"/>
</dbReference>
<evidence type="ECO:0000256" key="4">
    <source>
        <dbReference type="ARBA" id="ARBA00023125"/>
    </source>
</evidence>
<dbReference type="InterPro" id="IPR036864">
    <property type="entry name" value="Zn2-C6_fun-type_DNA-bd_sf"/>
</dbReference>
<evidence type="ECO:0000256" key="6">
    <source>
        <dbReference type="ARBA" id="ARBA00023242"/>
    </source>
</evidence>
<keyword evidence="5" id="KW-0804">Transcription</keyword>
<dbReference type="Pfam" id="PF04082">
    <property type="entry name" value="Fungal_trans"/>
    <property type="match status" value="1"/>
</dbReference>
<evidence type="ECO:0000256" key="1">
    <source>
        <dbReference type="ARBA" id="ARBA00004123"/>
    </source>
</evidence>
<dbReference type="PANTHER" id="PTHR47338:SF9">
    <property type="entry name" value="ZN(II)2CYS6 TRANSCRIPTION FACTOR (EUROFUNG)"/>
    <property type="match status" value="1"/>
</dbReference>
<dbReference type="EMBL" id="KN847319">
    <property type="protein sequence ID" value="KIW55823.1"/>
    <property type="molecule type" value="Genomic_DNA"/>
</dbReference>
<dbReference type="GeneID" id="25326453"/>
<dbReference type="InterPro" id="IPR050815">
    <property type="entry name" value="TF_fung"/>
</dbReference>
<gene>
    <name evidence="9" type="ORF">PV05_04545</name>
</gene>
<keyword evidence="4" id="KW-0238">DNA-binding</keyword>
<evidence type="ECO:0000313" key="9">
    <source>
        <dbReference type="EMBL" id="KIW55823.1"/>
    </source>
</evidence>
<dbReference type="Proteomes" id="UP000054342">
    <property type="component" value="Unassembled WGS sequence"/>
</dbReference>
<dbReference type="Pfam" id="PF00172">
    <property type="entry name" value="Zn_clus"/>
    <property type="match status" value="1"/>
</dbReference>
<dbReference type="InterPro" id="IPR007219">
    <property type="entry name" value="XnlR_reg_dom"/>
</dbReference>
<comment type="subcellular location">
    <subcellularLocation>
        <location evidence="1">Nucleus</location>
    </subcellularLocation>
</comment>
<dbReference type="CDD" id="cd00067">
    <property type="entry name" value="GAL4"/>
    <property type="match status" value="1"/>
</dbReference>
<organism evidence="9 10">
    <name type="scientific">Exophiala xenobiotica</name>
    <dbReference type="NCBI Taxonomy" id="348802"/>
    <lineage>
        <taxon>Eukaryota</taxon>
        <taxon>Fungi</taxon>
        <taxon>Dikarya</taxon>
        <taxon>Ascomycota</taxon>
        <taxon>Pezizomycotina</taxon>
        <taxon>Eurotiomycetes</taxon>
        <taxon>Chaetothyriomycetidae</taxon>
        <taxon>Chaetothyriales</taxon>
        <taxon>Herpotrichiellaceae</taxon>
        <taxon>Exophiala</taxon>
    </lineage>
</organism>
<reference evidence="9 10" key="1">
    <citation type="submission" date="2015-01" db="EMBL/GenBank/DDBJ databases">
        <title>The Genome Sequence of Exophiala xenobiotica CBS118157.</title>
        <authorList>
            <consortium name="The Broad Institute Genomics Platform"/>
            <person name="Cuomo C."/>
            <person name="de Hoog S."/>
            <person name="Gorbushina A."/>
            <person name="Stielow B."/>
            <person name="Teixiera M."/>
            <person name="Abouelleil A."/>
            <person name="Chapman S.B."/>
            <person name="Priest M."/>
            <person name="Young S.K."/>
            <person name="Wortman J."/>
            <person name="Nusbaum C."/>
            <person name="Birren B."/>
        </authorList>
    </citation>
    <scope>NUCLEOTIDE SEQUENCE [LARGE SCALE GENOMIC DNA]</scope>
    <source>
        <strain evidence="9 10">CBS 118157</strain>
    </source>
</reference>
<dbReference type="PROSITE" id="PS00463">
    <property type="entry name" value="ZN2_CY6_FUNGAL_1"/>
    <property type="match status" value="1"/>
</dbReference>
<evidence type="ECO:0000259" key="8">
    <source>
        <dbReference type="PROSITE" id="PS50048"/>
    </source>
</evidence>
<feature type="domain" description="Zn(2)-C6 fungal-type" evidence="8">
    <location>
        <begin position="14"/>
        <end position="44"/>
    </location>
</feature>
<dbReference type="GO" id="GO:0006351">
    <property type="term" value="P:DNA-templated transcription"/>
    <property type="evidence" value="ECO:0007669"/>
    <property type="project" value="InterPro"/>
</dbReference>
<dbReference type="GO" id="GO:0008270">
    <property type="term" value="F:zinc ion binding"/>
    <property type="evidence" value="ECO:0007669"/>
    <property type="project" value="InterPro"/>
</dbReference>
<dbReference type="GO" id="GO:0005634">
    <property type="term" value="C:nucleus"/>
    <property type="evidence" value="ECO:0007669"/>
    <property type="project" value="UniProtKB-SubCell"/>
</dbReference>
<evidence type="ECO:0000256" key="3">
    <source>
        <dbReference type="ARBA" id="ARBA00023015"/>
    </source>
</evidence>
<dbReference type="SMART" id="SM00066">
    <property type="entry name" value="GAL4"/>
    <property type="match status" value="1"/>
</dbReference>
<name>A0A0D2EK52_9EURO</name>
<dbReference type="HOGENOM" id="CLU_015161_1_0_1"/>
<dbReference type="STRING" id="348802.A0A0D2EK52"/>